<protein>
    <recommendedName>
        <fullName evidence="3">Macrolide export ATP-binding/permease protein MacB</fullName>
    </recommendedName>
</protein>
<organism evidence="2">
    <name type="scientific">bioreactor metagenome</name>
    <dbReference type="NCBI Taxonomy" id="1076179"/>
    <lineage>
        <taxon>unclassified sequences</taxon>
        <taxon>metagenomes</taxon>
        <taxon>ecological metagenomes</taxon>
    </lineage>
</organism>
<proteinExistence type="predicted"/>
<evidence type="ECO:0008006" key="3">
    <source>
        <dbReference type="Google" id="ProtNLM"/>
    </source>
</evidence>
<reference evidence="2" key="1">
    <citation type="submission" date="2019-08" db="EMBL/GenBank/DDBJ databases">
        <authorList>
            <person name="Kucharzyk K."/>
            <person name="Murdoch R.W."/>
            <person name="Higgins S."/>
            <person name="Loffler F."/>
        </authorList>
    </citation>
    <scope>NUCLEOTIDE SEQUENCE</scope>
</reference>
<sequence>MAGSGGVSTSLMIEGLIMAVAIGVISGVVPAYRASKLKPVDALRYE</sequence>
<feature type="transmembrane region" description="Helical" evidence="1">
    <location>
        <begin position="12"/>
        <end position="32"/>
    </location>
</feature>
<dbReference type="EMBL" id="VSSQ01038783">
    <property type="protein sequence ID" value="MPM91769.1"/>
    <property type="molecule type" value="Genomic_DNA"/>
</dbReference>
<name>A0A645DR90_9ZZZZ</name>
<accession>A0A645DR90</accession>
<evidence type="ECO:0000256" key="1">
    <source>
        <dbReference type="SAM" id="Phobius"/>
    </source>
</evidence>
<keyword evidence="1" id="KW-1133">Transmembrane helix</keyword>
<keyword evidence="1" id="KW-0812">Transmembrane</keyword>
<gene>
    <name evidence="2" type="ORF">SDC9_138903</name>
</gene>
<comment type="caution">
    <text evidence="2">The sequence shown here is derived from an EMBL/GenBank/DDBJ whole genome shotgun (WGS) entry which is preliminary data.</text>
</comment>
<dbReference type="AlphaFoldDB" id="A0A645DR90"/>
<evidence type="ECO:0000313" key="2">
    <source>
        <dbReference type="EMBL" id="MPM91769.1"/>
    </source>
</evidence>
<keyword evidence="1" id="KW-0472">Membrane</keyword>